<comment type="caution">
    <text evidence="1">The sequence shown here is derived from an EMBL/GenBank/DDBJ whole genome shotgun (WGS) entry which is preliminary data.</text>
</comment>
<gene>
    <name evidence="1" type="ORF">HMPREF1991_03099</name>
</gene>
<keyword evidence="2" id="KW-1185">Reference proteome</keyword>
<proteinExistence type="predicted"/>
<sequence length="51" mass="5812">MRYVFLSFALIIHGLVVLTTGETCFSPIILKGRKPSFSPFHSFHLFTLKGR</sequence>
<reference evidence="1 2" key="1">
    <citation type="submission" date="2013-08" db="EMBL/GenBank/DDBJ databases">
        <authorList>
            <person name="Weinstock G."/>
            <person name="Sodergren E."/>
            <person name="Wylie T."/>
            <person name="Fulton L."/>
            <person name="Fulton R."/>
            <person name="Fronick C."/>
            <person name="O'Laughlin M."/>
            <person name="Godfrey J."/>
            <person name="Miner T."/>
            <person name="Herter B."/>
            <person name="Appelbaum E."/>
            <person name="Cordes M."/>
            <person name="Lek S."/>
            <person name="Wollam A."/>
            <person name="Pepin K.H."/>
            <person name="Palsikar V.B."/>
            <person name="Mitreva M."/>
            <person name="Wilson R.K."/>
        </authorList>
    </citation>
    <scope>NUCLEOTIDE SEQUENCE [LARGE SCALE GENOMIC DNA]</scope>
    <source>
        <strain evidence="1 2">ATCC 15930</strain>
    </source>
</reference>
<dbReference type="Proteomes" id="UP000027442">
    <property type="component" value="Unassembled WGS sequence"/>
</dbReference>
<dbReference type="PATRIC" id="fig|1122985.7.peg.3204"/>
<name>A0A069QD90_HOYLO</name>
<organism evidence="1 2">
    <name type="scientific">Hoylesella loescheii DSM 19665 = JCM 12249 = ATCC 15930</name>
    <dbReference type="NCBI Taxonomy" id="1122985"/>
    <lineage>
        <taxon>Bacteria</taxon>
        <taxon>Pseudomonadati</taxon>
        <taxon>Bacteroidota</taxon>
        <taxon>Bacteroidia</taxon>
        <taxon>Bacteroidales</taxon>
        <taxon>Prevotellaceae</taxon>
        <taxon>Hoylesella</taxon>
    </lineage>
</organism>
<protein>
    <submittedName>
        <fullName evidence="1">Uncharacterized protein</fullName>
    </submittedName>
</protein>
<dbReference type="AlphaFoldDB" id="A0A069QD90"/>
<accession>A0A069QD90</accession>
<dbReference type="EMBL" id="JNGW01000136">
    <property type="protein sequence ID" value="KDR50858.1"/>
    <property type="molecule type" value="Genomic_DNA"/>
</dbReference>
<evidence type="ECO:0000313" key="1">
    <source>
        <dbReference type="EMBL" id="KDR50858.1"/>
    </source>
</evidence>
<dbReference type="HOGENOM" id="CLU_3102225_0_0_10"/>
<evidence type="ECO:0000313" key="2">
    <source>
        <dbReference type="Proteomes" id="UP000027442"/>
    </source>
</evidence>